<dbReference type="Proteomes" id="UP000006038">
    <property type="component" value="Chromosome 8"/>
</dbReference>
<keyword evidence="2" id="KW-1185">Reference proteome</keyword>
<protein>
    <submittedName>
        <fullName evidence="1">Uncharacterized protein</fullName>
    </submittedName>
</protein>
<dbReference type="HOGENOM" id="CLU_2726247_0_0_1"/>
<reference evidence="1" key="1">
    <citation type="journal article" date="2013" name="Nat. Commun.">
        <title>Whole-genome sequencing of Oryza brachyantha reveals mechanisms underlying Oryza genome evolution.</title>
        <authorList>
            <person name="Chen J."/>
            <person name="Huang Q."/>
            <person name="Gao D."/>
            <person name="Wang J."/>
            <person name="Lang Y."/>
            <person name="Liu T."/>
            <person name="Li B."/>
            <person name="Bai Z."/>
            <person name="Luis Goicoechea J."/>
            <person name="Liang C."/>
            <person name="Chen C."/>
            <person name="Zhang W."/>
            <person name="Sun S."/>
            <person name="Liao Y."/>
            <person name="Zhang X."/>
            <person name="Yang L."/>
            <person name="Song C."/>
            <person name="Wang M."/>
            <person name="Shi J."/>
            <person name="Liu G."/>
            <person name="Liu J."/>
            <person name="Zhou H."/>
            <person name="Zhou W."/>
            <person name="Yu Q."/>
            <person name="An N."/>
            <person name="Chen Y."/>
            <person name="Cai Q."/>
            <person name="Wang B."/>
            <person name="Liu B."/>
            <person name="Min J."/>
            <person name="Huang Y."/>
            <person name="Wu H."/>
            <person name="Li Z."/>
            <person name="Zhang Y."/>
            <person name="Yin Y."/>
            <person name="Song W."/>
            <person name="Jiang J."/>
            <person name="Jackson S.A."/>
            <person name="Wing R.A."/>
            <person name="Wang J."/>
            <person name="Chen M."/>
        </authorList>
    </citation>
    <scope>NUCLEOTIDE SEQUENCE [LARGE SCALE GENOMIC DNA]</scope>
    <source>
        <strain evidence="1">cv. IRGC 101232</strain>
    </source>
</reference>
<organism evidence="1">
    <name type="scientific">Oryza brachyantha</name>
    <name type="common">malo sina</name>
    <dbReference type="NCBI Taxonomy" id="4533"/>
    <lineage>
        <taxon>Eukaryota</taxon>
        <taxon>Viridiplantae</taxon>
        <taxon>Streptophyta</taxon>
        <taxon>Embryophyta</taxon>
        <taxon>Tracheophyta</taxon>
        <taxon>Spermatophyta</taxon>
        <taxon>Magnoliopsida</taxon>
        <taxon>Liliopsida</taxon>
        <taxon>Poales</taxon>
        <taxon>Poaceae</taxon>
        <taxon>BOP clade</taxon>
        <taxon>Oryzoideae</taxon>
        <taxon>Oryzeae</taxon>
        <taxon>Oryzinae</taxon>
        <taxon>Oryza</taxon>
    </lineage>
</organism>
<accession>J3MU45</accession>
<sequence>MRFCSFTCRMQLYQFLELIWRIWKGIAICKCLSLHACIGQTDHCLCSNAYDRTNNVFSLPFRCSKGVFFVLI</sequence>
<name>J3MU45_ORYBR</name>
<dbReference type="Gramene" id="OB08G26260.1">
    <property type="protein sequence ID" value="OB08G26260.1"/>
    <property type="gene ID" value="OB08G26260"/>
</dbReference>
<evidence type="ECO:0000313" key="1">
    <source>
        <dbReference type="EnsemblPlants" id="OB08G26260.1"/>
    </source>
</evidence>
<evidence type="ECO:0000313" key="2">
    <source>
        <dbReference type="Proteomes" id="UP000006038"/>
    </source>
</evidence>
<reference evidence="1" key="2">
    <citation type="submission" date="2013-04" db="UniProtKB">
        <authorList>
            <consortium name="EnsemblPlants"/>
        </authorList>
    </citation>
    <scope>IDENTIFICATION</scope>
</reference>
<proteinExistence type="predicted"/>
<dbReference type="EnsemblPlants" id="OB08G26260.1">
    <property type="protein sequence ID" value="OB08G26260.1"/>
    <property type="gene ID" value="OB08G26260"/>
</dbReference>
<dbReference type="AlphaFoldDB" id="J3MU45"/>